<organism evidence="1">
    <name type="scientific">Culex pipiens</name>
    <name type="common">House mosquito</name>
    <dbReference type="NCBI Taxonomy" id="7175"/>
    <lineage>
        <taxon>Eukaryota</taxon>
        <taxon>Metazoa</taxon>
        <taxon>Ecdysozoa</taxon>
        <taxon>Arthropoda</taxon>
        <taxon>Hexapoda</taxon>
        <taxon>Insecta</taxon>
        <taxon>Pterygota</taxon>
        <taxon>Neoptera</taxon>
        <taxon>Endopterygota</taxon>
        <taxon>Diptera</taxon>
        <taxon>Nematocera</taxon>
        <taxon>Culicoidea</taxon>
        <taxon>Culicidae</taxon>
        <taxon>Culicinae</taxon>
        <taxon>Culicini</taxon>
        <taxon>Culex</taxon>
        <taxon>Culex</taxon>
    </lineage>
</organism>
<name>A0A8D8E3B4_CULPI</name>
<proteinExistence type="predicted"/>
<dbReference type="AlphaFoldDB" id="A0A8D8E3B4"/>
<dbReference type="EMBL" id="HBUE01015387">
    <property type="protein sequence ID" value="CAG6450298.1"/>
    <property type="molecule type" value="Transcribed_RNA"/>
</dbReference>
<dbReference type="EMBL" id="HBUE01186305">
    <property type="protein sequence ID" value="CAG6522833.1"/>
    <property type="molecule type" value="Transcribed_RNA"/>
</dbReference>
<dbReference type="EMBL" id="HBUE01292033">
    <property type="protein sequence ID" value="CAG6574464.1"/>
    <property type="molecule type" value="Transcribed_RNA"/>
</dbReference>
<protein>
    <submittedName>
        <fullName evidence="1">(northern house mosquito) hypothetical protein</fullName>
    </submittedName>
</protein>
<evidence type="ECO:0000313" key="1">
    <source>
        <dbReference type="EMBL" id="CAG6522833.1"/>
    </source>
</evidence>
<reference evidence="1" key="1">
    <citation type="submission" date="2021-05" db="EMBL/GenBank/DDBJ databases">
        <authorList>
            <person name="Alioto T."/>
            <person name="Alioto T."/>
            <person name="Gomez Garrido J."/>
        </authorList>
    </citation>
    <scope>NUCLEOTIDE SEQUENCE</scope>
</reference>
<sequence>MRSNRWQSMPNLVSRWHVKILRSCRKSVKTPANHAKVGVVHWPRKGCIWCLKINANGTRCTTCRMCLQFWRRSGPGRTCWSLATLRTVSTVAPTAWRFSSISAPSRSSSTTPSGAAR</sequence>
<accession>A0A8D8E3B4</accession>